<dbReference type="AlphaFoldDB" id="A0A5J4R4R8"/>
<dbReference type="EMBL" id="SNRY01001786">
    <property type="protein sequence ID" value="KAA6328639.1"/>
    <property type="molecule type" value="Genomic_DNA"/>
</dbReference>
<name>A0A5J4R4R8_9ZZZZ</name>
<protein>
    <submittedName>
        <fullName evidence="1">Uncharacterized protein</fullName>
    </submittedName>
</protein>
<evidence type="ECO:0000313" key="1">
    <source>
        <dbReference type="EMBL" id="KAA6328639.1"/>
    </source>
</evidence>
<reference evidence="1" key="1">
    <citation type="submission" date="2019-03" db="EMBL/GenBank/DDBJ databases">
        <title>Single cell metagenomics reveals metabolic interactions within the superorganism composed of flagellate Streblomastix strix and complex community of Bacteroidetes bacteria on its surface.</title>
        <authorList>
            <person name="Treitli S.C."/>
            <person name="Kolisko M."/>
            <person name="Husnik F."/>
            <person name="Keeling P."/>
            <person name="Hampl V."/>
        </authorList>
    </citation>
    <scope>NUCLEOTIDE SEQUENCE</scope>
    <source>
        <strain evidence="1">STM</strain>
    </source>
</reference>
<comment type="caution">
    <text evidence="1">The sequence shown here is derived from an EMBL/GenBank/DDBJ whole genome shotgun (WGS) entry which is preliminary data.</text>
</comment>
<accession>A0A5J4R4R8</accession>
<proteinExistence type="predicted"/>
<sequence length="30" mass="3519">MDYTIENKIFERMKKAKRGYGFFAGDFAAL</sequence>
<organism evidence="1">
    <name type="scientific">termite gut metagenome</name>
    <dbReference type="NCBI Taxonomy" id="433724"/>
    <lineage>
        <taxon>unclassified sequences</taxon>
        <taxon>metagenomes</taxon>
        <taxon>organismal metagenomes</taxon>
    </lineage>
</organism>
<gene>
    <name evidence="1" type="ORF">EZS27_022488</name>
</gene>